<keyword evidence="3" id="KW-1185">Reference proteome</keyword>
<reference evidence="3" key="1">
    <citation type="journal article" date="2019" name="Int. J. Syst. Evol. Microbiol.">
        <title>The Global Catalogue of Microorganisms (GCM) 10K type strain sequencing project: providing services to taxonomists for standard genome sequencing and annotation.</title>
        <authorList>
            <consortium name="The Broad Institute Genomics Platform"/>
            <consortium name="The Broad Institute Genome Sequencing Center for Infectious Disease"/>
            <person name="Wu L."/>
            <person name="Ma J."/>
        </authorList>
    </citation>
    <scope>NUCLEOTIDE SEQUENCE [LARGE SCALE GENOMIC DNA]</scope>
    <source>
        <strain evidence="3">JCM 16902</strain>
    </source>
</reference>
<dbReference type="Gene3D" id="3.40.630.10">
    <property type="entry name" value="Zn peptidases"/>
    <property type="match status" value="1"/>
</dbReference>
<protein>
    <submittedName>
        <fullName evidence="2">Uncharacterized protein</fullName>
    </submittedName>
</protein>
<gene>
    <name evidence="2" type="ORF">GCM10022223_50930</name>
</gene>
<evidence type="ECO:0000313" key="3">
    <source>
        <dbReference type="Proteomes" id="UP001501074"/>
    </source>
</evidence>
<evidence type="ECO:0000256" key="1">
    <source>
        <dbReference type="SAM" id="MobiDB-lite"/>
    </source>
</evidence>
<feature type="region of interest" description="Disordered" evidence="1">
    <location>
        <begin position="1"/>
        <end position="36"/>
    </location>
</feature>
<feature type="compositionally biased region" description="Polar residues" evidence="1">
    <location>
        <begin position="26"/>
        <end position="36"/>
    </location>
</feature>
<dbReference type="EMBL" id="BAAAZO010000010">
    <property type="protein sequence ID" value="GAA3627460.1"/>
    <property type="molecule type" value="Genomic_DNA"/>
</dbReference>
<proteinExistence type="predicted"/>
<comment type="caution">
    <text evidence="2">The sequence shown here is derived from an EMBL/GenBank/DDBJ whole genome shotgun (WGS) entry which is preliminary data.</text>
</comment>
<organism evidence="2 3">
    <name type="scientific">Kineosporia mesophila</name>
    <dbReference type="NCBI Taxonomy" id="566012"/>
    <lineage>
        <taxon>Bacteria</taxon>
        <taxon>Bacillati</taxon>
        <taxon>Actinomycetota</taxon>
        <taxon>Actinomycetes</taxon>
        <taxon>Kineosporiales</taxon>
        <taxon>Kineosporiaceae</taxon>
        <taxon>Kineosporia</taxon>
    </lineage>
</organism>
<sequence>MTGTTSSSTSPTPGHARGRVFDRNSPARSMNRVSTDMGNVARVVPAIHPCIGIDSSRR</sequence>
<accession>A0ABP7A9K9</accession>
<name>A0ABP7A9K9_9ACTN</name>
<dbReference type="Proteomes" id="UP001501074">
    <property type="component" value="Unassembled WGS sequence"/>
</dbReference>
<evidence type="ECO:0000313" key="2">
    <source>
        <dbReference type="EMBL" id="GAA3627460.1"/>
    </source>
</evidence>
<feature type="compositionally biased region" description="Low complexity" evidence="1">
    <location>
        <begin position="1"/>
        <end position="14"/>
    </location>
</feature>